<reference evidence="2 3" key="1">
    <citation type="submission" date="2017-04" db="EMBL/GenBank/DDBJ databases">
        <authorList>
            <person name="Afonso C.L."/>
            <person name="Miller P.J."/>
            <person name="Scott M.A."/>
            <person name="Spackman E."/>
            <person name="Goraichik I."/>
            <person name="Dimitrov K.M."/>
            <person name="Suarez D.L."/>
            <person name="Swayne D.E."/>
        </authorList>
    </citation>
    <scope>NUCLEOTIDE SEQUENCE [LARGE SCALE GENOMIC DNA]</scope>
    <source>
        <strain evidence="2 3">KR-140</strain>
    </source>
</reference>
<feature type="compositionally biased region" description="Low complexity" evidence="1">
    <location>
        <begin position="104"/>
        <end position="114"/>
    </location>
</feature>
<dbReference type="STRING" id="695939.SAMN00790413_04190"/>
<evidence type="ECO:0000313" key="2">
    <source>
        <dbReference type="EMBL" id="SMB82916.1"/>
    </source>
</evidence>
<accession>A0A1W1UPC3</accession>
<name>A0A1W1UPC3_9DEIO</name>
<evidence type="ECO:0000313" key="3">
    <source>
        <dbReference type="Proteomes" id="UP000192582"/>
    </source>
</evidence>
<sequence>MKSRVFSSVNTALTATSRLTVLTSLPPDVDGIRGAAQVAADAGGGEGVLEQREVRPARGARPHLTAQADATVQGCRKGGREDRKVRRFFLADGGRKRRMRAGGRRSPSGGARRACCGRKSRRSARLRLPPPGVEAGDSPVIGLLARRGRGLRAAPSLTPSGGRSVTLLPSICTCPAHRRGVWWCGRRSSGTASAWAGPPGLRLQSAPRHGCGRRMDGCSRWGVPGASGSRAVP</sequence>
<evidence type="ECO:0000256" key="1">
    <source>
        <dbReference type="SAM" id="MobiDB-lite"/>
    </source>
</evidence>
<dbReference type="EMBL" id="FWWU01000006">
    <property type="protein sequence ID" value="SMB82916.1"/>
    <property type="molecule type" value="Genomic_DNA"/>
</dbReference>
<dbReference type="Proteomes" id="UP000192582">
    <property type="component" value="Unassembled WGS sequence"/>
</dbReference>
<organism evidence="2 3">
    <name type="scientific">Deinococcus hopiensis KR-140</name>
    <dbReference type="NCBI Taxonomy" id="695939"/>
    <lineage>
        <taxon>Bacteria</taxon>
        <taxon>Thermotogati</taxon>
        <taxon>Deinococcota</taxon>
        <taxon>Deinococci</taxon>
        <taxon>Deinococcales</taxon>
        <taxon>Deinococcaceae</taxon>
        <taxon>Deinococcus</taxon>
    </lineage>
</organism>
<protein>
    <submittedName>
        <fullName evidence="2">Uncharacterized protein</fullName>
    </submittedName>
</protein>
<gene>
    <name evidence="2" type="ORF">SAMN00790413_04190</name>
</gene>
<dbReference type="AlphaFoldDB" id="A0A1W1UPC3"/>
<keyword evidence="3" id="KW-1185">Reference proteome</keyword>
<feature type="region of interest" description="Disordered" evidence="1">
    <location>
        <begin position="94"/>
        <end position="122"/>
    </location>
</feature>
<proteinExistence type="predicted"/>